<comment type="subcellular location">
    <subcellularLocation>
        <location evidence="1">Secreted</location>
    </subcellularLocation>
</comment>
<reference evidence="13 14" key="1">
    <citation type="journal article" date="2013" name="PLoS Genet.">
        <title>The genome and development-dependent transcriptomes of Pyronema confluens: a window into fungal evolution.</title>
        <authorList>
            <person name="Traeger S."/>
            <person name="Altegoer F."/>
            <person name="Freitag M."/>
            <person name="Gabaldon T."/>
            <person name="Kempken F."/>
            <person name="Kumar A."/>
            <person name="Marcet-Houben M."/>
            <person name="Poggeler S."/>
            <person name="Stajich J.E."/>
            <person name="Nowrousian M."/>
        </authorList>
    </citation>
    <scope>NUCLEOTIDE SEQUENCE [LARGE SCALE GENOMIC DNA]</scope>
    <source>
        <strain evidence="14">CBS 100304</strain>
        <tissue evidence="13">Vegetative mycelium</tissue>
    </source>
</reference>
<dbReference type="AlphaFoldDB" id="U4LUU3"/>
<evidence type="ECO:0000256" key="9">
    <source>
        <dbReference type="ARBA" id="ARBA00034045"/>
    </source>
</evidence>
<keyword evidence="7" id="KW-0378">Hydrolase</keyword>
<dbReference type="PANTHER" id="PTHR48250:SF3">
    <property type="entry name" value="CUTINASE 1-RELATED"/>
    <property type="match status" value="1"/>
</dbReference>
<keyword evidence="14" id="KW-1185">Reference proteome</keyword>
<dbReference type="EMBL" id="HF935702">
    <property type="protein sequence ID" value="CCX31946.1"/>
    <property type="molecule type" value="Genomic_DNA"/>
</dbReference>
<dbReference type="InterPro" id="IPR000675">
    <property type="entry name" value="Cutinase/axe"/>
</dbReference>
<evidence type="ECO:0000256" key="3">
    <source>
        <dbReference type="ARBA" id="ARBA00013095"/>
    </source>
</evidence>
<dbReference type="SUPFAM" id="SSF53474">
    <property type="entry name" value="alpha/beta-Hydrolases"/>
    <property type="match status" value="1"/>
</dbReference>
<dbReference type="PRINTS" id="PR00129">
    <property type="entry name" value="CUTINASE"/>
</dbReference>
<accession>U4LUU3</accession>
<name>U4LUU3_PYROM</name>
<dbReference type="GO" id="GO:0016052">
    <property type="term" value="P:carbohydrate catabolic process"/>
    <property type="evidence" value="ECO:0007669"/>
    <property type="project" value="TreeGrafter"/>
</dbReference>
<comment type="catalytic activity">
    <reaction evidence="9">
        <text>cutin + H2O = cutin monomers.</text>
        <dbReference type="EC" id="3.1.1.74"/>
    </reaction>
</comment>
<evidence type="ECO:0000256" key="6">
    <source>
        <dbReference type="ARBA" id="ARBA00022729"/>
    </source>
</evidence>
<feature type="chain" id="PRO_5004651928" description="cutinase" evidence="12">
    <location>
        <begin position="21"/>
        <end position="263"/>
    </location>
</feature>
<evidence type="ECO:0000313" key="14">
    <source>
        <dbReference type="Proteomes" id="UP000018144"/>
    </source>
</evidence>
<evidence type="ECO:0000256" key="5">
    <source>
        <dbReference type="ARBA" id="ARBA00022525"/>
    </source>
</evidence>
<dbReference type="OMA" id="TICPRMS"/>
<sequence>MQFFNFALTLLLTAALGSSAAPVDSTTESTAQPDAAITTLDAPNTTINGVEISQETIAELFKLGLKSKGAPIDSTASLAKRQLWTRSDITAGKCSDIILIFARGTFEPGNMGWIVGGGFADELAKREPSRVVVQGVEPYDASVVGYLIGGEQKGIDSMATLIQRAARQCPNGKIVISGYSQGAQVAHKGAAKVPSSIYSQIAGAVVFGDPFNGQPFPGTINKNVKTFCRVGDLICLGIPLPIGVHLEYGADAAAAAQWVANLL</sequence>
<proteinExistence type="inferred from homology"/>
<keyword evidence="6 12" id="KW-0732">Signal</keyword>
<evidence type="ECO:0000256" key="7">
    <source>
        <dbReference type="ARBA" id="ARBA00022801"/>
    </source>
</evidence>
<protein>
    <recommendedName>
        <fullName evidence="3">cutinase</fullName>
        <ecNumber evidence="3">3.1.1.74</ecNumber>
    </recommendedName>
</protein>
<gene>
    <name evidence="13" type="ORF">PCON_12023</name>
</gene>
<dbReference type="STRING" id="1076935.U4LUU3"/>
<evidence type="ECO:0000256" key="4">
    <source>
        <dbReference type="ARBA" id="ARBA00022487"/>
    </source>
</evidence>
<feature type="disulfide bond" evidence="11">
    <location>
        <begin position="228"/>
        <end position="235"/>
    </location>
</feature>
<dbReference type="GO" id="GO:0005576">
    <property type="term" value="C:extracellular region"/>
    <property type="evidence" value="ECO:0007669"/>
    <property type="project" value="UniProtKB-SubCell"/>
</dbReference>
<keyword evidence="8 11" id="KW-1015">Disulfide bond</keyword>
<dbReference type="GO" id="GO:0050525">
    <property type="term" value="F:cutinase activity"/>
    <property type="evidence" value="ECO:0007669"/>
    <property type="project" value="UniProtKB-EC"/>
</dbReference>
<organism evidence="13 14">
    <name type="scientific">Pyronema omphalodes (strain CBS 100304)</name>
    <name type="common">Pyronema confluens</name>
    <dbReference type="NCBI Taxonomy" id="1076935"/>
    <lineage>
        <taxon>Eukaryota</taxon>
        <taxon>Fungi</taxon>
        <taxon>Dikarya</taxon>
        <taxon>Ascomycota</taxon>
        <taxon>Pezizomycotina</taxon>
        <taxon>Pezizomycetes</taxon>
        <taxon>Pezizales</taxon>
        <taxon>Pyronemataceae</taxon>
        <taxon>Pyronema</taxon>
    </lineage>
</organism>
<keyword evidence="5" id="KW-0964">Secreted</keyword>
<dbReference type="InterPro" id="IPR029058">
    <property type="entry name" value="AB_hydrolase_fold"/>
</dbReference>
<keyword evidence="4" id="KW-0719">Serine esterase</keyword>
<evidence type="ECO:0000313" key="13">
    <source>
        <dbReference type="EMBL" id="CCX31946.1"/>
    </source>
</evidence>
<evidence type="ECO:0000256" key="8">
    <source>
        <dbReference type="ARBA" id="ARBA00023157"/>
    </source>
</evidence>
<feature type="signal peptide" evidence="12">
    <location>
        <begin position="1"/>
        <end position="20"/>
    </location>
</feature>
<evidence type="ECO:0000256" key="2">
    <source>
        <dbReference type="ARBA" id="ARBA00007534"/>
    </source>
</evidence>
<dbReference type="Gene3D" id="3.40.50.1820">
    <property type="entry name" value="alpha/beta hydrolase"/>
    <property type="match status" value="1"/>
</dbReference>
<dbReference type="eggNOG" id="ENOG502S3AW">
    <property type="taxonomic scope" value="Eukaryota"/>
</dbReference>
<dbReference type="InterPro" id="IPR011150">
    <property type="entry name" value="Cutinase_monf"/>
</dbReference>
<feature type="active site" description="Nucleophile" evidence="10">
    <location>
        <position position="180"/>
    </location>
</feature>
<feature type="active site" evidence="10">
    <location>
        <position position="232"/>
    </location>
</feature>
<dbReference type="SMART" id="SM01110">
    <property type="entry name" value="Cutinase"/>
    <property type="match status" value="1"/>
</dbReference>
<dbReference type="Proteomes" id="UP000018144">
    <property type="component" value="Unassembled WGS sequence"/>
</dbReference>
<comment type="similarity">
    <text evidence="2">Belongs to the cutinase family.</text>
</comment>
<evidence type="ECO:0000256" key="12">
    <source>
        <dbReference type="SAM" id="SignalP"/>
    </source>
</evidence>
<evidence type="ECO:0000256" key="11">
    <source>
        <dbReference type="PIRSR" id="PIRSR611150-2"/>
    </source>
</evidence>
<feature type="disulfide bond" evidence="11">
    <location>
        <begin position="94"/>
        <end position="169"/>
    </location>
</feature>
<dbReference type="EC" id="3.1.1.74" evidence="3"/>
<dbReference type="OrthoDB" id="3225429at2759"/>
<evidence type="ECO:0000256" key="1">
    <source>
        <dbReference type="ARBA" id="ARBA00004613"/>
    </source>
</evidence>
<evidence type="ECO:0000256" key="10">
    <source>
        <dbReference type="PIRSR" id="PIRSR611150-1"/>
    </source>
</evidence>
<feature type="active site" description="Proton donor/acceptor" evidence="10">
    <location>
        <position position="245"/>
    </location>
</feature>
<dbReference type="Pfam" id="PF01083">
    <property type="entry name" value="Cutinase"/>
    <property type="match status" value="1"/>
</dbReference>
<dbReference type="PANTHER" id="PTHR48250">
    <property type="entry name" value="CUTINASE 2-RELATED"/>
    <property type="match status" value="1"/>
</dbReference>